<dbReference type="SMART" id="SM00421">
    <property type="entry name" value="HTH_LUXR"/>
    <property type="match status" value="1"/>
</dbReference>
<keyword evidence="1 3" id="KW-0597">Phosphoprotein</keyword>
<dbReference type="Gene3D" id="3.40.50.2300">
    <property type="match status" value="1"/>
</dbReference>
<dbReference type="InterPro" id="IPR011006">
    <property type="entry name" value="CheY-like_superfamily"/>
</dbReference>
<dbReference type="RefSeq" id="WP_331214823.1">
    <property type="nucleotide sequence ID" value="NZ_JAZGQK010000012.1"/>
</dbReference>
<dbReference type="PRINTS" id="PR00038">
    <property type="entry name" value="HTHLUXR"/>
</dbReference>
<dbReference type="EMBL" id="JAZGQK010000012">
    <property type="protein sequence ID" value="MEE6259698.1"/>
    <property type="molecule type" value="Genomic_DNA"/>
</dbReference>
<name>A0ABU7RT63_9ACTN</name>
<protein>
    <submittedName>
        <fullName evidence="6">Response regulator transcription factor</fullName>
    </submittedName>
</protein>
<keyword evidence="2" id="KW-0238">DNA-binding</keyword>
<dbReference type="PROSITE" id="PS50043">
    <property type="entry name" value="HTH_LUXR_2"/>
    <property type="match status" value="1"/>
</dbReference>
<dbReference type="SUPFAM" id="SSF52172">
    <property type="entry name" value="CheY-like"/>
    <property type="match status" value="1"/>
</dbReference>
<dbReference type="CDD" id="cd06170">
    <property type="entry name" value="LuxR_C_like"/>
    <property type="match status" value="1"/>
</dbReference>
<dbReference type="InterPro" id="IPR000792">
    <property type="entry name" value="Tscrpt_reg_LuxR_C"/>
</dbReference>
<dbReference type="InterPro" id="IPR001789">
    <property type="entry name" value="Sig_transdc_resp-reg_receiver"/>
</dbReference>
<dbReference type="PANTHER" id="PTHR43214:SF42">
    <property type="entry name" value="TRANSCRIPTIONAL REGULATORY PROTEIN DESR"/>
    <property type="match status" value="1"/>
</dbReference>
<dbReference type="PANTHER" id="PTHR43214">
    <property type="entry name" value="TWO-COMPONENT RESPONSE REGULATOR"/>
    <property type="match status" value="1"/>
</dbReference>
<dbReference type="PROSITE" id="PS50110">
    <property type="entry name" value="RESPONSE_REGULATORY"/>
    <property type="match status" value="1"/>
</dbReference>
<organism evidence="6 7">
    <name type="scientific">Plantactinospora sonchi</name>
    <dbReference type="NCBI Taxonomy" id="1544735"/>
    <lineage>
        <taxon>Bacteria</taxon>
        <taxon>Bacillati</taxon>
        <taxon>Actinomycetota</taxon>
        <taxon>Actinomycetes</taxon>
        <taxon>Micromonosporales</taxon>
        <taxon>Micromonosporaceae</taxon>
        <taxon>Plantactinospora</taxon>
    </lineage>
</organism>
<gene>
    <name evidence="6" type="ORF">V1633_14515</name>
</gene>
<dbReference type="SUPFAM" id="SSF46894">
    <property type="entry name" value="C-terminal effector domain of the bipartite response regulators"/>
    <property type="match status" value="1"/>
</dbReference>
<evidence type="ECO:0000256" key="3">
    <source>
        <dbReference type="PROSITE-ProRule" id="PRU00169"/>
    </source>
</evidence>
<evidence type="ECO:0000256" key="1">
    <source>
        <dbReference type="ARBA" id="ARBA00022553"/>
    </source>
</evidence>
<feature type="domain" description="Response regulatory" evidence="5">
    <location>
        <begin position="3"/>
        <end position="119"/>
    </location>
</feature>
<evidence type="ECO:0000313" key="6">
    <source>
        <dbReference type="EMBL" id="MEE6259698.1"/>
    </source>
</evidence>
<accession>A0ABU7RT63</accession>
<dbReference type="Proteomes" id="UP001332243">
    <property type="component" value="Unassembled WGS sequence"/>
</dbReference>
<dbReference type="CDD" id="cd17535">
    <property type="entry name" value="REC_NarL-like"/>
    <property type="match status" value="1"/>
</dbReference>
<dbReference type="InterPro" id="IPR016032">
    <property type="entry name" value="Sig_transdc_resp-reg_C-effctor"/>
</dbReference>
<evidence type="ECO:0000259" key="4">
    <source>
        <dbReference type="PROSITE" id="PS50043"/>
    </source>
</evidence>
<feature type="domain" description="HTH luxR-type" evidence="4">
    <location>
        <begin position="134"/>
        <end position="199"/>
    </location>
</feature>
<evidence type="ECO:0000256" key="2">
    <source>
        <dbReference type="ARBA" id="ARBA00023125"/>
    </source>
</evidence>
<dbReference type="Pfam" id="PF00196">
    <property type="entry name" value="GerE"/>
    <property type="match status" value="1"/>
</dbReference>
<keyword evidence="7" id="KW-1185">Reference proteome</keyword>
<dbReference type="SMART" id="SM00448">
    <property type="entry name" value="REC"/>
    <property type="match status" value="1"/>
</dbReference>
<evidence type="ECO:0000259" key="5">
    <source>
        <dbReference type="PROSITE" id="PS50110"/>
    </source>
</evidence>
<dbReference type="InterPro" id="IPR039420">
    <property type="entry name" value="WalR-like"/>
</dbReference>
<sequence length="201" mass="21840">MIRVVIVEEMGLLRGALRAMLSSEDDLEVVADLHESGDLVGVVRMRRPDVVVVDLDLPDVDMLAVLARLVVEAPDSAVLALSAHLTPEALQRAFRVGARGVVDKDVPPAELTRLVRAVAAGERVVDPGAAVAALRPSEGPLTERELEVLRIVAEGLPLKEIARRLFLAHGTVRNHLSVIMRKTGTRNRLEAVRQAQRAGWL</sequence>
<feature type="modified residue" description="4-aspartylphosphate" evidence="3">
    <location>
        <position position="54"/>
    </location>
</feature>
<dbReference type="Pfam" id="PF00072">
    <property type="entry name" value="Response_reg"/>
    <property type="match status" value="1"/>
</dbReference>
<proteinExistence type="predicted"/>
<reference evidence="6 7" key="1">
    <citation type="submission" date="2024-01" db="EMBL/GenBank/DDBJ databases">
        <title>Genome insights into Plantactinospora sonchi sp. nov.</title>
        <authorList>
            <person name="Wang L."/>
        </authorList>
    </citation>
    <scope>NUCLEOTIDE SEQUENCE [LARGE SCALE GENOMIC DNA]</scope>
    <source>
        <strain evidence="6 7">NEAU-QY2</strain>
    </source>
</reference>
<dbReference type="InterPro" id="IPR058245">
    <property type="entry name" value="NreC/VraR/RcsB-like_REC"/>
</dbReference>
<comment type="caution">
    <text evidence="6">The sequence shown here is derived from an EMBL/GenBank/DDBJ whole genome shotgun (WGS) entry which is preliminary data.</text>
</comment>
<evidence type="ECO:0000313" key="7">
    <source>
        <dbReference type="Proteomes" id="UP001332243"/>
    </source>
</evidence>